<name>A0A9D1TBY4_9FIRM</name>
<dbReference type="EMBL" id="DVOT01000057">
    <property type="protein sequence ID" value="HIV26935.1"/>
    <property type="molecule type" value="Genomic_DNA"/>
</dbReference>
<accession>A0A9D1TBY4</accession>
<feature type="transmembrane region" description="Helical" evidence="1">
    <location>
        <begin position="84"/>
        <end position="103"/>
    </location>
</feature>
<dbReference type="Proteomes" id="UP000886884">
    <property type="component" value="Unassembled WGS sequence"/>
</dbReference>
<feature type="transmembrane region" description="Helical" evidence="1">
    <location>
        <begin position="6"/>
        <end position="25"/>
    </location>
</feature>
<dbReference type="AlphaFoldDB" id="A0A9D1TBY4"/>
<protein>
    <submittedName>
        <fullName evidence="2">DUF5317 family protein</fullName>
    </submittedName>
</protein>
<evidence type="ECO:0000313" key="3">
    <source>
        <dbReference type="Proteomes" id="UP000886884"/>
    </source>
</evidence>
<keyword evidence="1" id="KW-0472">Membrane</keyword>
<dbReference type="Pfam" id="PF17248">
    <property type="entry name" value="DUF5317"/>
    <property type="match status" value="1"/>
</dbReference>
<proteinExistence type="predicted"/>
<reference evidence="2" key="2">
    <citation type="journal article" date="2021" name="PeerJ">
        <title>Extensive microbial diversity within the chicken gut microbiome revealed by metagenomics and culture.</title>
        <authorList>
            <person name="Gilroy R."/>
            <person name="Ravi A."/>
            <person name="Getino M."/>
            <person name="Pursley I."/>
            <person name="Horton D.L."/>
            <person name="Alikhan N.F."/>
            <person name="Baker D."/>
            <person name="Gharbi K."/>
            <person name="Hall N."/>
            <person name="Watson M."/>
            <person name="Adriaenssens E.M."/>
            <person name="Foster-Nyarko E."/>
            <person name="Jarju S."/>
            <person name="Secka A."/>
            <person name="Antonio M."/>
            <person name="Oren A."/>
            <person name="Chaudhuri R.R."/>
            <person name="La Ragione R."/>
            <person name="Hildebrand F."/>
            <person name="Pallen M.J."/>
        </authorList>
    </citation>
    <scope>NUCLEOTIDE SEQUENCE</scope>
    <source>
        <strain evidence="2">CHK183-6373</strain>
    </source>
</reference>
<feature type="transmembrane region" description="Helical" evidence="1">
    <location>
        <begin position="55"/>
        <end position="77"/>
    </location>
</feature>
<evidence type="ECO:0000256" key="1">
    <source>
        <dbReference type="SAM" id="Phobius"/>
    </source>
</evidence>
<reference evidence="2" key="1">
    <citation type="submission" date="2020-10" db="EMBL/GenBank/DDBJ databases">
        <authorList>
            <person name="Gilroy R."/>
        </authorList>
    </citation>
    <scope>NUCLEOTIDE SEQUENCE</scope>
    <source>
        <strain evidence="2">CHK183-6373</strain>
    </source>
</reference>
<evidence type="ECO:0000313" key="2">
    <source>
        <dbReference type="EMBL" id="HIV26935.1"/>
    </source>
</evidence>
<gene>
    <name evidence="2" type="ORF">IAA64_03120</name>
</gene>
<organism evidence="2 3">
    <name type="scientific">Candidatus Ornithocaccomicrobium faecavium</name>
    <dbReference type="NCBI Taxonomy" id="2840890"/>
    <lineage>
        <taxon>Bacteria</taxon>
        <taxon>Bacillati</taxon>
        <taxon>Bacillota</taxon>
        <taxon>Clostridia</taxon>
        <taxon>Candidatus Ornithocaccomicrobium</taxon>
    </lineage>
</organism>
<comment type="caution">
    <text evidence="2">The sequence shown here is derived from an EMBL/GenBank/DDBJ whole genome shotgun (WGS) entry which is preliminary data.</text>
</comment>
<keyword evidence="1" id="KW-1133">Transmembrane helix</keyword>
<dbReference type="InterPro" id="IPR035168">
    <property type="entry name" value="DUF5317"/>
</dbReference>
<feature type="transmembrane region" description="Helical" evidence="1">
    <location>
        <begin position="148"/>
        <end position="169"/>
    </location>
</feature>
<sequence length="184" mass="19735">MLLVYGIVAAILIGYLMGGRARNYLAQPLRGVLLPALALAIEACFGLLAKRWEPALWLGWATCAEYALLAAFVALNFRRRGAKLLALATALNFAVIACNGFSMPVTPIVYDYPALTSLIDRIEAGALPEYALVGWDAPLWFLGDTIPLFGGLASAGDLLMAAGMFLLIFDLLRQKPPAQNGPPL</sequence>
<keyword evidence="1" id="KW-0812">Transmembrane</keyword>